<proteinExistence type="inferred from homology"/>
<keyword evidence="4 5" id="KW-0143">Chaperone</keyword>
<dbReference type="AlphaFoldDB" id="A0A926Z6W1"/>
<sequence length="157" mass="17563">MQIITHRLASATSPITDTSILLTLSLVAEDRTRSRHRFVTDQGEEISLQLPRGTVLRDGDILGDDQHQPLVKVLAKPEPVVTVTAHHALDLLRAAYHLGNRHIALEVTEGYLRFSPDSVLEDMVKQMGLTLTQEVQPFQPETGAYQHHSAHAHHHHD</sequence>
<evidence type="ECO:0000259" key="6">
    <source>
        <dbReference type="SMART" id="SM00988"/>
    </source>
</evidence>
<dbReference type="InterPro" id="IPR004029">
    <property type="entry name" value="UreE_N"/>
</dbReference>
<dbReference type="GO" id="GO:0016151">
    <property type="term" value="F:nickel cation binding"/>
    <property type="evidence" value="ECO:0007669"/>
    <property type="project" value="UniProtKB-UniRule"/>
</dbReference>
<dbReference type="InterPro" id="IPR012406">
    <property type="entry name" value="UreE"/>
</dbReference>
<gene>
    <name evidence="5 7" type="primary">ureE</name>
    <name evidence="7" type="ORF">H6F44_03345</name>
</gene>
<keyword evidence="2 5" id="KW-0963">Cytoplasm</keyword>
<dbReference type="SUPFAM" id="SSF69737">
    <property type="entry name" value="Urease metallochaperone UreE, C-terminal domain"/>
    <property type="match status" value="1"/>
</dbReference>
<organism evidence="7 8">
    <name type="scientific">Pseudanabaena cinerea FACHB-1277</name>
    <dbReference type="NCBI Taxonomy" id="2949581"/>
    <lineage>
        <taxon>Bacteria</taxon>
        <taxon>Bacillati</taxon>
        <taxon>Cyanobacteriota</taxon>
        <taxon>Cyanophyceae</taxon>
        <taxon>Pseudanabaenales</taxon>
        <taxon>Pseudanabaenaceae</taxon>
        <taxon>Pseudanabaena</taxon>
        <taxon>Pseudanabaena cinerea</taxon>
    </lineage>
</organism>
<dbReference type="NCBIfam" id="NF009756">
    <property type="entry name" value="PRK13261.2-2"/>
    <property type="match status" value="1"/>
</dbReference>
<dbReference type="GO" id="GO:0051082">
    <property type="term" value="F:unfolded protein binding"/>
    <property type="evidence" value="ECO:0007669"/>
    <property type="project" value="UniProtKB-UniRule"/>
</dbReference>
<dbReference type="InterPro" id="IPR036118">
    <property type="entry name" value="UreE_N_sf"/>
</dbReference>
<keyword evidence="8" id="KW-1185">Reference proteome</keyword>
<dbReference type="RefSeq" id="WP_190349502.1">
    <property type="nucleotide sequence ID" value="NZ_JACJPY010000006.1"/>
</dbReference>
<evidence type="ECO:0000256" key="4">
    <source>
        <dbReference type="ARBA" id="ARBA00023186"/>
    </source>
</evidence>
<dbReference type="InterPro" id="IPR007864">
    <property type="entry name" value="UreE_C_dom"/>
</dbReference>
<evidence type="ECO:0000256" key="5">
    <source>
        <dbReference type="HAMAP-Rule" id="MF_00822"/>
    </source>
</evidence>
<evidence type="ECO:0000256" key="2">
    <source>
        <dbReference type="ARBA" id="ARBA00022490"/>
    </source>
</evidence>
<evidence type="ECO:0000256" key="1">
    <source>
        <dbReference type="ARBA" id="ARBA00004496"/>
    </source>
</evidence>
<evidence type="ECO:0000313" key="8">
    <source>
        <dbReference type="Proteomes" id="UP000631421"/>
    </source>
</evidence>
<dbReference type="GO" id="GO:0065003">
    <property type="term" value="P:protein-containing complex assembly"/>
    <property type="evidence" value="ECO:0007669"/>
    <property type="project" value="InterPro"/>
</dbReference>
<evidence type="ECO:0000313" key="7">
    <source>
        <dbReference type="EMBL" id="MBD2149164.1"/>
    </source>
</evidence>
<dbReference type="GO" id="GO:0006457">
    <property type="term" value="P:protein folding"/>
    <property type="evidence" value="ECO:0007669"/>
    <property type="project" value="InterPro"/>
</dbReference>
<dbReference type="Pfam" id="PF02814">
    <property type="entry name" value="UreE_N"/>
    <property type="match status" value="1"/>
</dbReference>
<comment type="subcellular location">
    <subcellularLocation>
        <location evidence="1 5">Cytoplasm</location>
    </subcellularLocation>
</comment>
<dbReference type="Proteomes" id="UP000631421">
    <property type="component" value="Unassembled WGS sequence"/>
</dbReference>
<reference evidence="7" key="2">
    <citation type="submission" date="2020-08" db="EMBL/GenBank/DDBJ databases">
        <authorList>
            <person name="Chen M."/>
            <person name="Teng W."/>
            <person name="Zhao L."/>
            <person name="Hu C."/>
            <person name="Zhou Y."/>
            <person name="Han B."/>
            <person name="Song L."/>
            <person name="Shu W."/>
        </authorList>
    </citation>
    <scope>NUCLEOTIDE SEQUENCE</scope>
    <source>
        <strain evidence="7">FACHB-1277</strain>
    </source>
</reference>
<dbReference type="Gene3D" id="2.60.260.20">
    <property type="entry name" value="Urease metallochaperone UreE, N-terminal domain"/>
    <property type="match status" value="1"/>
</dbReference>
<reference evidence="7" key="1">
    <citation type="journal article" date="2015" name="ISME J.">
        <title>Draft Genome Sequence of Streptomyces incarnatus NRRL8089, which Produces the Nucleoside Antibiotic Sinefungin.</title>
        <authorList>
            <person name="Oshima K."/>
            <person name="Hattori M."/>
            <person name="Shimizu H."/>
            <person name="Fukuda K."/>
            <person name="Nemoto M."/>
            <person name="Inagaki K."/>
            <person name="Tamura T."/>
        </authorList>
    </citation>
    <scope>NUCLEOTIDE SEQUENCE</scope>
    <source>
        <strain evidence="7">FACHB-1277</strain>
    </source>
</reference>
<dbReference type="Gene3D" id="3.30.70.790">
    <property type="entry name" value="UreE, C-terminal domain"/>
    <property type="match status" value="1"/>
</dbReference>
<feature type="domain" description="UreE urease accessory N-terminal" evidence="6">
    <location>
        <begin position="1"/>
        <end position="71"/>
    </location>
</feature>
<dbReference type="EMBL" id="JACJPY010000006">
    <property type="protein sequence ID" value="MBD2149164.1"/>
    <property type="molecule type" value="Genomic_DNA"/>
</dbReference>
<comment type="function">
    <text evidence="5">Involved in urease metallocenter assembly. Binds nickel. Probably functions as a nickel donor during metallocenter assembly.</text>
</comment>
<dbReference type="SUPFAM" id="SSF69287">
    <property type="entry name" value="Urease metallochaperone UreE, N-terminal domain"/>
    <property type="match status" value="1"/>
</dbReference>
<keyword evidence="3 5" id="KW-0533">Nickel</keyword>
<evidence type="ECO:0000256" key="3">
    <source>
        <dbReference type="ARBA" id="ARBA00022596"/>
    </source>
</evidence>
<dbReference type="GO" id="GO:0019627">
    <property type="term" value="P:urea metabolic process"/>
    <property type="evidence" value="ECO:0007669"/>
    <property type="project" value="InterPro"/>
</dbReference>
<dbReference type="Pfam" id="PF05194">
    <property type="entry name" value="UreE_C"/>
    <property type="match status" value="1"/>
</dbReference>
<accession>A0A926Z6W1</accession>
<dbReference type="CDD" id="cd00571">
    <property type="entry name" value="UreE"/>
    <property type="match status" value="1"/>
</dbReference>
<dbReference type="HAMAP" id="MF_00822">
    <property type="entry name" value="UreE"/>
    <property type="match status" value="1"/>
</dbReference>
<dbReference type="SMART" id="SM00988">
    <property type="entry name" value="UreE_N"/>
    <property type="match status" value="1"/>
</dbReference>
<dbReference type="NCBIfam" id="NF009751">
    <property type="entry name" value="PRK13261.1-1"/>
    <property type="match status" value="1"/>
</dbReference>
<protein>
    <recommendedName>
        <fullName evidence="5">Urease accessory protein UreE</fullName>
    </recommendedName>
</protein>
<comment type="similarity">
    <text evidence="5">Belongs to the UreE family.</text>
</comment>
<name>A0A926Z6W1_9CYAN</name>
<dbReference type="PIRSF" id="PIRSF036402">
    <property type="entry name" value="Ureas_acces_UreE"/>
    <property type="match status" value="1"/>
</dbReference>
<comment type="caution">
    <text evidence="7">The sequence shown here is derived from an EMBL/GenBank/DDBJ whole genome shotgun (WGS) entry which is preliminary data.</text>
</comment>
<dbReference type="GO" id="GO:0005737">
    <property type="term" value="C:cytoplasm"/>
    <property type="evidence" value="ECO:0007669"/>
    <property type="project" value="UniProtKB-SubCell"/>
</dbReference>